<dbReference type="Proteomes" id="UP000886523">
    <property type="component" value="Unassembled WGS sequence"/>
</dbReference>
<feature type="compositionally biased region" description="Polar residues" evidence="1">
    <location>
        <begin position="19"/>
        <end position="28"/>
    </location>
</feature>
<feature type="region of interest" description="Disordered" evidence="1">
    <location>
        <begin position="1"/>
        <end position="93"/>
    </location>
</feature>
<protein>
    <submittedName>
        <fullName evidence="2">Uncharacterized protein</fullName>
    </submittedName>
</protein>
<sequence>MAKSPTADPSPVSPDAPRSSDSGATNASGLDAHLDAEETRFNQQVATLLQGTGKNPQRSNSSPVANGKVLSESRKPTRGRSYEVPKELDEEQMKRGNTFSTRASAFSALIVHLSLELESLMREPFDLEHDSYLPTILDRRTPLSPPRIALHVLLCAVPPSFNYVSLSQDTVCFYIRRGDNDHAAYYFPYMAWLDFEVPLSELTKVDYLDPEFPSWLTINLLSKTPESEHHSRPD</sequence>
<dbReference type="AlphaFoldDB" id="A0A9P6B7X2"/>
<reference evidence="2" key="1">
    <citation type="journal article" date="2020" name="Nat. Commun.">
        <title>Large-scale genome sequencing of mycorrhizal fungi provides insights into the early evolution of symbiotic traits.</title>
        <authorList>
            <person name="Miyauchi S."/>
            <person name="Kiss E."/>
            <person name="Kuo A."/>
            <person name="Drula E."/>
            <person name="Kohler A."/>
            <person name="Sanchez-Garcia M."/>
            <person name="Morin E."/>
            <person name="Andreopoulos B."/>
            <person name="Barry K.W."/>
            <person name="Bonito G."/>
            <person name="Buee M."/>
            <person name="Carver A."/>
            <person name="Chen C."/>
            <person name="Cichocki N."/>
            <person name="Clum A."/>
            <person name="Culley D."/>
            <person name="Crous P.W."/>
            <person name="Fauchery L."/>
            <person name="Girlanda M."/>
            <person name="Hayes R.D."/>
            <person name="Keri Z."/>
            <person name="LaButti K."/>
            <person name="Lipzen A."/>
            <person name="Lombard V."/>
            <person name="Magnuson J."/>
            <person name="Maillard F."/>
            <person name="Murat C."/>
            <person name="Nolan M."/>
            <person name="Ohm R.A."/>
            <person name="Pangilinan J."/>
            <person name="Pereira M.F."/>
            <person name="Perotto S."/>
            <person name="Peter M."/>
            <person name="Pfister S."/>
            <person name="Riley R."/>
            <person name="Sitrit Y."/>
            <person name="Stielow J.B."/>
            <person name="Szollosi G."/>
            <person name="Zifcakova L."/>
            <person name="Stursova M."/>
            <person name="Spatafora J.W."/>
            <person name="Tedersoo L."/>
            <person name="Vaario L.M."/>
            <person name="Yamada A."/>
            <person name="Yan M."/>
            <person name="Wang P."/>
            <person name="Xu J."/>
            <person name="Bruns T."/>
            <person name="Baldrian P."/>
            <person name="Vilgalys R."/>
            <person name="Dunand C."/>
            <person name="Henrissat B."/>
            <person name="Grigoriev I.V."/>
            <person name="Hibbett D."/>
            <person name="Nagy L.G."/>
            <person name="Martin F.M."/>
        </authorList>
    </citation>
    <scope>NUCLEOTIDE SEQUENCE</scope>
    <source>
        <strain evidence="2">UP504</strain>
    </source>
</reference>
<gene>
    <name evidence="2" type="ORF">BS47DRAFT_1388182</name>
</gene>
<proteinExistence type="predicted"/>
<accession>A0A9P6B7X2</accession>
<evidence type="ECO:0000256" key="1">
    <source>
        <dbReference type="SAM" id="MobiDB-lite"/>
    </source>
</evidence>
<evidence type="ECO:0000313" key="2">
    <source>
        <dbReference type="EMBL" id="KAF9519348.1"/>
    </source>
</evidence>
<dbReference type="EMBL" id="MU128918">
    <property type="protein sequence ID" value="KAF9519348.1"/>
    <property type="molecule type" value="Genomic_DNA"/>
</dbReference>
<keyword evidence="3" id="KW-1185">Reference proteome</keyword>
<organism evidence="2 3">
    <name type="scientific">Hydnum rufescens UP504</name>
    <dbReference type="NCBI Taxonomy" id="1448309"/>
    <lineage>
        <taxon>Eukaryota</taxon>
        <taxon>Fungi</taxon>
        <taxon>Dikarya</taxon>
        <taxon>Basidiomycota</taxon>
        <taxon>Agaricomycotina</taxon>
        <taxon>Agaricomycetes</taxon>
        <taxon>Cantharellales</taxon>
        <taxon>Hydnaceae</taxon>
        <taxon>Hydnum</taxon>
    </lineage>
</organism>
<feature type="compositionally biased region" description="Polar residues" evidence="1">
    <location>
        <begin position="41"/>
        <end position="64"/>
    </location>
</feature>
<comment type="caution">
    <text evidence="2">The sequence shown here is derived from an EMBL/GenBank/DDBJ whole genome shotgun (WGS) entry which is preliminary data.</text>
</comment>
<evidence type="ECO:0000313" key="3">
    <source>
        <dbReference type="Proteomes" id="UP000886523"/>
    </source>
</evidence>
<feature type="compositionally biased region" description="Basic and acidic residues" evidence="1">
    <location>
        <begin position="71"/>
        <end position="93"/>
    </location>
</feature>
<name>A0A9P6B7X2_9AGAM</name>